<protein>
    <submittedName>
        <fullName evidence="1">Uncharacterized protein</fullName>
    </submittedName>
</protein>
<evidence type="ECO:0000313" key="1">
    <source>
        <dbReference type="EMBL" id="MBR1368013.1"/>
    </source>
</evidence>
<accession>A0A8J7W876</accession>
<dbReference type="AlphaFoldDB" id="A0A8J7W876"/>
<dbReference type="Proteomes" id="UP000730161">
    <property type="component" value="Unassembled WGS sequence"/>
</dbReference>
<name>A0A8J7W876_9EURY</name>
<keyword evidence="2" id="KW-1185">Reference proteome</keyword>
<proteinExistence type="predicted"/>
<reference evidence="1" key="1">
    <citation type="submission" date="2014-12" db="EMBL/GenBank/DDBJ databases">
        <authorList>
            <person name="Huang H.-H."/>
            <person name="Chen S.-C."/>
            <person name="Lai M.-C."/>
        </authorList>
    </citation>
    <scope>NUCLEOTIDE SEQUENCE</scope>
    <source>
        <strain evidence="1">K1F9705b</strain>
    </source>
</reference>
<dbReference type="RefSeq" id="WP_211529612.1">
    <property type="nucleotide sequence ID" value="NZ_JWHL01000001.1"/>
</dbReference>
<organism evidence="1 2">
    <name type="scientific">Methanocalculus chunghsingensis</name>
    <dbReference type="NCBI Taxonomy" id="156457"/>
    <lineage>
        <taxon>Archaea</taxon>
        <taxon>Methanobacteriati</taxon>
        <taxon>Methanobacteriota</taxon>
        <taxon>Stenosarchaea group</taxon>
        <taxon>Methanomicrobia</taxon>
        <taxon>Methanomicrobiales</taxon>
        <taxon>Methanocalculaceae</taxon>
        <taxon>Methanocalculus</taxon>
    </lineage>
</organism>
<dbReference type="EMBL" id="JWHL01000001">
    <property type="protein sequence ID" value="MBR1368013.1"/>
    <property type="molecule type" value="Genomic_DNA"/>
</dbReference>
<evidence type="ECO:0000313" key="2">
    <source>
        <dbReference type="Proteomes" id="UP000730161"/>
    </source>
</evidence>
<gene>
    <name evidence="1" type="ORF">RJ53_00295</name>
</gene>
<comment type="caution">
    <text evidence="1">The sequence shown here is derived from an EMBL/GenBank/DDBJ whole genome shotgun (WGS) entry which is preliminary data.</text>
</comment>
<sequence>MKAERDELTPRIFPSLRKICEERGIAWGEVDLRGVSRKRRAREERRYRSAWTISGNAGRT</sequence>